<dbReference type="EMBL" id="FNDI01000045">
    <property type="protein sequence ID" value="SDJ36529.1"/>
    <property type="molecule type" value="Genomic_DNA"/>
</dbReference>
<evidence type="ECO:0000313" key="2">
    <source>
        <dbReference type="Proteomes" id="UP000198900"/>
    </source>
</evidence>
<evidence type="ECO:0000313" key="1">
    <source>
        <dbReference type="EMBL" id="SDJ36529.1"/>
    </source>
</evidence>
<name>A0A7Z7BJ54_9BURK</name>
<keyword evidence="2" id="KW-1185">Reference proteome</keyword>
<proteinExistence type="predicted"/>
<accession>A0A7Z7BJ54</accession>
<dbReference type="Proteomes" id="UP000198900">
    <property type="component" value="Unassembled WGS sequence"/>
</dbReference>
<protein>
    <submittedName>
        <fullName evidence="1">Uncharacterized protein</fullName>
    </submittedName>
</protein>
<sequence length="102" mass="11602">MLERELIALLERADLDSTVLFLDGYADLSEVDEVFDVIVPVEEWTHEQGKHGGAEYSVRYPDAFEPCDEEYTDVTHVAQRVALITNGPTNYRRRGLSERQGS</sequence>
<gene>
    <name evidence="1" type="ORF">SAMN04487926_14534</name>
</gene>
<dbReference type="AlphaFoldDB" id="A0A7Z7BJ54"/>
<organism evidence="1 2">
    <name type="scientific">Paraburkholderia steynii</name>
    <dbReference type="NCBI Taxonomy" id="1245441"/>
    <lineage>
        <taxon>Bacteria</taxon>
        <taxon>Pseudomonadati</taxon>
        <taxon>Pseudomonadota</taxon>
        <taxon>Betaproteobacteria</taxon>
        <taxon>Burkholderiales</taxon>
        <taxon>Burkholderiaceae</taxon>
        <taxon>Paraburkholderia</taxon>
    </lineage>
</organism>
<comment type="caution">
    <text evidence="1">The sequence shown here is derived from an EMBL/GenBank/DDBJ whole genome shotgun (WGS) entry which is preliminary data.</text>
</comment>
<reference evidence="1" key="1">
    <citation type="submission" date="2016-10" db="EMBL/GenBank/DDBJ databases">
        <authorList>
            <person name="Varghese N."/>
            <person name="Submissions S."/>
        </authorList>
    </citation>
    <scope>NUCLEOTIDE SEQUENCE [LARGE SCALE GENOMIC DNA]</scope>
    <source>
        <strain evidence="1">YR281</strain>
    </source>
</reference>